<protein>
    <submittedName>
        <fullName evidence="3">Uncharacterized protein</fullName>
    </submittedName>
</protein>
<proteinExistence type="predicted"/>
<feature type="region of interest" description="Disordered" evidence="1">
    <location>
        <begin position="1"/>
        <end position="96"/>
    </location>
</feature>
<evidence type="ECO:0000256" key="1">
    <source>
        <dbReference type="SAM" id="MobiDB-lite"/>
    </source>
</evidence>
<dbReference type="Proteomes" id="UP000639772">
    <property type="component" value="Unassembled WGS sequence"/>
</dbReference>
<dbReference type="EMBL" id="JADCNL010000008">
    <property type="protein sequence ID" value="KAG0469581.1"/>
    <property type="molecule type" value="Genomic_DNA"/>
</dbReference>
<feature type="compositionally biased region" description="Basic residues" evidence="1">
    <location>
        <begin position="1"/>
        <end position="10"/>
    </location>
</feature>
<keyword evidence="4" id="KW-1185">Reference proteome</keyword>
<name>A0A835QHN6_VANPL</name>
<gene>
    <name evidence="3" type="ORF">HPP92_015622</name>
    <name evidence="2" type="ORF">HPP92_016281</name>
</gene>
<evidence type="ECO:0000313" key="4">
    <source>
        <dbReference type="Proteomes" id="UP000636800"/>
    </source>
</evidence>
<organism evidence="3 5">
    <name type="scientific">Vanilla planifolia</name>
    <name type="common">Vanilla</name>
    <dbReference type="NCBI Taxonomy" id="51239"/>
    <lineage>
        <taxon>Eukaryota</taxon>
        <taxon>Viridiplantae</taxon>
        <taxon>Streptophyta</taxon>
        <taxon>Embryophyta</taxon>
        <taxon>Tracheophyta</taxon>
        <taxon>Spermatophyta</taxon>
        <taxon>Magnoliopsida</taxon>
        <taxon>Liliopsida</taxon>
        <taxon>Asparagales</taxon>
        <taxon>Orchidaceae</taxon>
        <taxon>Vanilloideae</taxon>
        <taxon>Vanilleae</taxon>
        <taxon>Vanilla</taxon>
    </lineage>
</organism>
<evidence type="ECO:0000313" key="3">
    <source>
        <dbReference type="EMBL" id="KAG0471076.1"/>
    </source>
</evidence>
<dbReference type="AlphaFoldDB" id="A0A835QHN6"/>
<evidence type="ECO:0000313" key="5">
    <source>
        <dbReference type="Proteomes" id="UP000639772"/>
    </source>
</evidence>
<evidence type="ECO:0000313" key="2">
    <source>
        <dbReference type="EMBL" id="KAG0469581.1"/>
    </source>
</evidence>
<dbReference type="EMBL" id="JADCNM010000008">
    <property type="protein sequence ID" value="KAG0471076.1"/>
    <property type="molecule type" value="Genomic_DNA"/>
</dbReference>
<accession>A0A835QHN6</accession>
<dbReference type="Proteomes" id="UP000636800">
    <property type="component" value="Unassembled WGS sequence"/>
</dbReference>
<comment type="caution">
    <text evidence="3">The sequence shown here is derived from an EMBL/GenBank/DDBJ whole genome shotgun (WGS) entry which is preliminary data.</text>
</comment>
<reference evidence="4 5" key="1">
    <citation type="journal article" date="2020" name="Nat. Food">
        <title>A phased Vanilla planifolia genome enables genetic improvement of flavour and production.</title>
        <authorList>
            <person name="Hasing T."/>
            <person name="Tang H."/>
            <person name="Brym M."/>
            <person name="Khazi F."/>
            <person name="Huang T."/>
            <person name="Chambers A.H."/>
        </authorList>
    </citation>
    <scope>NUCLEOTIDE SEQUENCE [LARGE SCALE GENOMIC DNA]</scope>
    <source>
        <tissue evidence="3">Leaf</tissue>
    </source>
</reference>
<sequence>MPRLRRRRSAPAHNDVADPPGPVTTEKSSTRRGTSLGGSTGQPSGSGRLSASGAWCLSEGATQQIGRRVGPSGSGRFRGRAPTEEHTRQRQAGSKRTVIAARRFVDR</sequence>